<keyword evidence="3" id="KW-1185">Reference proteome</keyword>
<proteinExistence type="predicted"/>
<evidence type="ECO:0000313" key="3">
    <source>
        <dbReference type="Proteomes" id="UP001296967"/>
    </source>
</evidence>
<evidence type="ECO:0008006" key="4">
    <source>
        <dbReference type="Google" id="ProtNLM"/>
    </source>
</evidence>
<dbReference type="EMBL" id="NHSF01000069">
    <property type="protein sequence ID" value="MBK5931723.1"/>
    <property type="molecule type" value="Genomic_DNA"/>
</dbReference>
<organism evidence="2 3">
    <name type="scientific">Halochromatium salexigens</name>
    <name type="common">Chromatium salexigens</name>
    <dbReference type="NCBI Taxonomy" id="49447"/>
    <lineage>
        <taxon>Bacteria</taxon>
        <taxon>Pseudomonadati</taxon>
        <taxon>Pseudomonadota</taxon>
        <taxon>Gammaproteobacteria</taxon>
        <taxon>Chromatiales</taxon>
        <taxon>Chromatiaceae</taxon>
        <taxon>Halochromatium</taxon>
    </lineage>
</organism>
<reference evidence="2" key="2">
    <citation type="journal article" date="2020" name="Microorganisms">
        <title>Osmotic Adaptation and Compatible Solute Biosynthesis of Phototrophic Bacteria as Revealed from Genome Analyses.</title>
        <authorList>
            <person name="Imhoff J.F."/>
            <person name="Rahn T."/>
            <person name="Kunzel S."/>
            <person name="Keller A."/>
            <person name="Neulinger S.C."/>
        </authorList>
    </citation>
    <scope>NUCLEOTIDE SEQUENCE</scope>
    <source>
        <strain evidence="2">DSM 4395</strain>
    </source>
</reference>
<reference evidence="2" key="1">
    <citation type="submission" date="2017-05" db="EMBL/GenBank/DDBJ databases">
        <authorList>
            <person name="Imhoff J.F."/>
            <person name="Rahn T."/>
            <person name="Kuenzel S."/>
            <person name="Neulinger S.C."/>
        </authorList>
    </citation>
    <scope>NUCLEOTIDE SEQUENCE</scope>
    <source>
        <strain evidence="2">DSM 4395</strain>
    </source>
</reference>
<dbReference type="AlphaFoldDB" id="A0AAJ0XGN3"/>
<evidence type="ECO:0000256" key="1">
    <source>
        <dbReference type="SAM" id="SignalP"/>
    </source>
</evidence>
<dbReference type="Proteomes" id="UP001296967">
    <property type="component" value="Unassembled WGS sequence"/>
</dbReference>
<keyword evidence="1" id="KW-0732">Signal</keyword>
<feature type="chain" id="PRO_5042466989" description="Phospholipase A2" evidence="1">
    <location>
        <begin position="33"/>
        <end position="139"/>
    </location>
</feature>
<protein>
    <recommendedName>
        <fullName evidence="4">Phospholipase A2</fullName>
    </recommendedName>
</protein>
<name>A0AAJ0XGN3_HALSE</name>
<dbReference type="RefSeq" id="WP_201246561.1">
    <property type="nucleotide sequence ID" value="NZ_NHSF01000069.1"/>
</dbReference>
<dbReference type="InterPro" id="IPR036444">
    <property type="entry name" value="PLipase_A2_dom_sf"/>
</dbReference>
<comment type="caution">
    <text evidence="2">The sequence shown here is derived from an EMBL/GenBank/DDBJ whole genome shotgun (WGS) entry which is preliminary data.</text>
</comment>
<dbReference type="Gene3D" id="1.20.90.10">
    <property type="entry name" value="Phospholipase A2 domain"/>
    <property type="match status" value="1"/>
</dbReference>
<sequence length="139" mass="14604">MSRHPQSFPLSVSRSALLAGALLLLAAGNAAAFKCMPLYGNWCGINHPSHGWPPPVDAFDAACMRHDLCTAQPGPDTGCDIAFVSQLHGIAAQVGYLPRPLQWAEYVIRLKAGGPWGGMPLPTPGDALGVMSSLAAPCW</sequence>
<dbReference type="GO" id="GO:0004623">
    <property type="term" value="F:phospholipase A2 activity"/>
    <property type="evidence" value="ECO:0007669"/>
    <property type="project" value="InterPro"/>
</dbReference>
<accession>A0AAJ0XGN3</accession>
<dbReference type="GO" id="GO:0050482">
    <property type="term" value="P:arachidonate secretion"/>
    <property type="evidence" value="ECO:0007669"/>
    <property type="project" value="InterPro"/>
</dbReference>
<dbReference type="GO" id="GO:0006644">
    <property type="term" value="P:phospholipid metabolic process"/>
    <property type="evidence" value="ECO:0007669"/>
    <property type="project" value="InterPro"/>
</dbReference>
<gene>
    <name evidence="2" type="ORF">CCR82_14630</name>
</gene>
<evidence type="ECO:0000313" key="2">
    <source>
        <dbReference type="EMBL" id="MBK5931723.1"/>
    </source>
</evidence>
<dbReference type="SUPFAM" id="SSF48619">
    <property type="entry name" value="Phospholipase A2, PLA2"/>
    <property type="match status" value="1"/>
</dbReference>
<feature type="signal peptide" evidence="1">
    <location>
        <begin position="1"/>
        <end position="32"/>
    </location>
</feature>